<protein>
    <recommendedName>
        <fullName evidence="1">Acyl-ACP thioesterase-like C-terminal domain-containing protein</fullName>
    </recommendedName>
</protein>
<dbReference type="InterPro" id="IPR045023">
    <property type="entry name" value="FATA/B"/>
</dbReference>
<dbReference type="AlphaFoldDB" id="A0A6N2LBJ8"/>
<dbReference type="Pfam" id="PF20791">
    <property type="entry name" value="Acyl-ACP_TE_C"/>
    <property type="match status" value="2"/>
</dbReference>
<evidence type="ECO:0000259" key="1">
    <source>
        <dbReference type="Pfam" id="PF20791"/>
    </source>
</evidence>
<dbReference type="GO" id="GO:0016297">
    <property type="term" value="F:fatty acyl-[ACP] hydrolase activity"/>
    <property type="evidence" value="ECO:0007669"/>
    <property type="project" value="InterPro"/>
</dbReference>
<dbReference type="GO" id="GO:0000036">
    <property type="term" value="F:acyl carrier activity"/>
    <property type="evidence" value="ECO:0007669"/>
    <property type="project" value="TreeGrafter"/>
</dbReference>
<organism evidence="2">
    <name type="scientific">Salix viminalis</name>
    <name type="common">Common osier</name>
    <name type="synonym">Basket willow</name>
    <dbReference type="NCBI Taxonomy" id="40686"/>
    <lineage>
        <taxon>Eukaryota</taxon>
        <taxon>Viridiplantae</taxon>
        <taxon>Streptophyta</taxon>
        <taxon>Embryophyta</taxon>
        <taxon>Tracheophyta</taxon>
        <taxon>Spermatophyta</taxon>
        <taxon>Magnoliopsida</taxon>
        <taxon>eudicotyledons</taxon>
        <taxon>Gunneridae</taxon>
        <taxon>Pentapetalae</taxon>
        <taxon>rosids</taxon>
        <taxon>fabids</taxon>
        <taxon>Malpighiales</taxon>
        <taxon>Salicaceae</taxon>
        <taxon>Saliceae</taxon>
        <taxon>Salix</taxon>
    </lineage>
</organism>
<proteinExistence type="predicted"/>
<dbReference type="PANTHER" id="PTHR31727">
    <property type="entry name" value="OLEOYL-ACYL CARRIER PROTEIN THIOESTERASE 1, CHLOROPLASTIC"/>
    <property type="match status" value="1"/>
</dbReference>
<accession>A0A6N2LBJ8</accession>
<feature type="domain" description="Acyl-ACP thioesterase-like C-terminal" evidence="1">
    <location>
        <begin position="149"/>
        <end position="178"/>
    </location>
</feature>
<gene>
    <name evidence="2" type="ORF">SVIM_LOCUS208148</name>
</gene>
<dbReference type="PANTHER" id="PTHR31727:SF12">
    <property type="entry name" value="ACYL-[ACYL-CARRIER-PROTEIN] HYDROLASE"/>
    <property type="match status" value="1"/>
</dbReference>
<dbReference type="SUPFAM" id="SSF54637">
    <property type="entry name" value="Thioesterase/thiol ester dehydrase-isomerase"/>
    <property type="match status" value="1"/>
</dbReference>
<dbReference type="Gene3D" id="3.10.129.10">
    <property type="entry name" value="Hotdog Thioesterase"/>
    <property type="match status" value="1"/>
</dbReference>
<evidence type="ECO:0000313" key="2">
    <source>
        <dbReference type="EMBL" id="VFU38322.1"/>
    </source>
</evidence>
<dbReference type="InterPro" id="IPR049427">
    <property type="entry name" value="Acyl-ACP_TE_C"/>
</dbReference>
<dbReference type="EMBL" id="CAADRP010001391">
    <property type="protein sequence ID" value="VFU38322.1"/>
    <property type="molecule type" value="Genomic_DNA"/>
</dbReference>
<sequence>MNGTATVALKGNSLFQFCNWKAEGLYLSRIYYRVDSVKQKGSSLKEVLDKDRQLLQGHLKLVLIKLQHWKVFSTFFRGEVGENGMRRDWLIRSDATGEVLVPATRSFSEHPRPFFHGSFGCSNKVLQMLNTTCVMMNQQTRGLSKMPEAPKRSDLDMNHHVNNVRYVNWMLEVNAYNFPGKRFSLQNLNSNASHPKRTIPRKFLENYRLTRITLEYRRECSSSDMVQSLVKRKKGSSEEDIKTVVTCNHTKSLKTYTHLLQITGYKESDEIARGELCGKESSKLCH</sequence>
<dbReference type="InterPro" id="IPR029069">
    <property type="entry name" value="HotDog_dom_sf"/>
</dbReference>
<reference evidence="2" key="1">
    <citation type="submission" date="2019-03" db="EMBL/GenBank/DDBJ databases">
        <authorList>
            <person name="Mank J."/>
            <person name="Almeida P."/>
        </authorList>
    </citation>
    <scope>NUCLEOTIDE SEQUENCE</scope>
    <source>
        <strain evidence="2">78183</strain>
    </source>
</reference>
<feature type="domain" description="Acyl-ACP thioesterase-like C-terminal" evidence="1">
    <location>
        <begin position="199"/>
        <end position="249"/>
    </location>
</feature>
<name>A0A6N2LBJ8_SALVM</name>